<dbReference type="InterPro" id="IPR002052">
    <property type="entry name" value="DNA_methylase_N6_adenine_CS"/>
</dbReference>
<evidence type="ECO:0000256" key="1">
    <source>
        <dbReference type="ARBA" id="ARBA00022603"/>
    </source>
</evidence>
<keyword evidence="1" id="KW-0489">Methyltransferase</keyword>
<dbReference type="InterPro" id="IPR007757">
    <property type="entry name" value="MT-A70-like"/>
</dbReference>
<reference evidence="4" key="1">
    <citation type="submission" date="2018-05" db="EMBL/GenBank/DDBJ databases">
        <authorList>
            <person name="Lanie J.A."/>
            <person name="Ng W.-L."/>
            <person name="Kazmierczak K.M."/>
            <person name="Andrzejewski T.M."/>
            <person name="Davidsen T.M."/>
            <person name="Wayne K.J."/>
            <person name="Tettelin H."/>
            <person name="Glass J.I."/>
            <person name="Rusch D."/>
            <person name="Podicherti R."/>
            <person name="Tsui H.-C.T."/>
            <person name="Winkler M.E."/>
        </authorList>
    </citation>
    <scope>NUCLEOTIDE SEQUENCE</scope>
</reference>
<gene>
    <name evidence="4" type="ORF">METZ01_LOCUS394408</name>
</gene>
<sequence>MNLPNKKYNIIYADPPWSYGFNWGNGAANNDYKTMSLDEIKQLPIQNISSENCQLYLWTTNPFLVSGEAIEVVKSWGFTPKQLLTWAKTYHNGELEMGMGYYYRNSTEHIIYAIKGKVKLLNKNTKNLHIVINPKKHSKKPDYFRDMIVRCSGDLPRIELFAREKAEGWDSWGLEV</sequence>
<organism evidence="4">
    <name type="scientific">marine metagenome</name>
    <dbReference type="NCBI Taxonomy" id="408172"/>
    <lineage>
        <taxon>unclassified sequences</taxon>
        <taxon>metagenomes</taxon>
        <taxon>ecological metagenomes</taxon>
    </lineage>
</organism>
<dbReference type="PANTHER" id="PTHR12829:SF7">
    <property type="entry name" value="N6-ADENOSINE-METHYLTRANSFERASE CATALYTIC SUBUNIT"/>
    <property type="match status" value="1"/>
</dbReference>
<dbReference type="GO" id="GO:0003676">
    <property type="term" value="F:nucleic acid binding"/>
    <property type="evidence" value="ECO:0007669"/>
    <property type="project" value="InterPro"/>
</dbReference>
<dbReference type="SUPFAM" id="SSF53335">
    <property type="entry name" value="S-adenosyl-L-methionine-dependent methyltransferases"/>
    <property type="match status" value="1"/>
</dbReference>
<dbReference type="Gene3D" id="3.40.50.150">
    <property type="entry name" value="Vaccinia Virus protein VP39"/>
    <property type="match status" value="1"/>
</dbReference>
<dbReference type="InterPro" id="IPR029063">
    <property type="entry name" value="SAM-dependent_MTases_sf"/>
</dbReference>
<evidence type="ECO:0008006" key="5">
    <source>
        <dbReference type="Google" id="ProtNLM"/>
    </source>
</evidence>
<dbReference type="EMBL" id="UINC01149220">
    <property type="protein sequence ID" value="SVD41554.1"/>
    <property type="molecule type" value="Genomic_DNA"/>
</dbReference>
<evidence type="ECO:0000256" key="3">
    <source>
        <dbReference type="ARBA" id="ARBA00022691"/>
    </source>
</evidence>
<dbReference type="GO" id="GO:0032259">
    <property type="term" value="P:methylation"/>
    <property type="evidence" value="ECO:0007669"/>
    <property type="project" value="UniProtKB-KW"/>
</dbReference>
<dbReference type="Pfam" id="PF05063">
    <property type="entry name" value="MT-A70"/>
    <property type="match status" value="1"/>
</dbReference>
<name>A0A382V4Z8_9ZZZZ</name>
<dbReference type="GO" id="GO:0001734">
    <property type="term" value="F:mRNA m(6)A methyltransferase activity"/>
    <property type="evidence" value="ECO:0007669"/>
    <property type="project" value="UniProtKB-ARBA"/>
</dbReference>
<evidence type="ECO:0000313" key="4">
    <source>
        <dbReference type="EMBL" id="SVD41554.1"/>
    </source>
</evidence>
<proteinExistence type="predicted"/>
<accession>A0A382V4Z8</accession>
<keyword evidence="3" id="KW-0949">S-adenosyl-L-methionine</keyword>
<protein>
    <recommendedName>
        <fullName evidence="5">DNA methyltransferase</fullName>
    </recommendedName>
</protein>
<evidence type="ECO:0000256" key="2">
    <source>
        <dbReference type="ARBA" id="ARBA00022679"/>
    </source>
</evidence>
<dbReference type="PANTHER" id="PTHR12829">
    <property type="entry name" value="N6-ADENOSINE-METHYLTRANSFERASE"/>
    <property type="match status" value="1"/>
</dbReference>
<dbReference type="PROSITE" id="PS00092">
    <property type="entry name" value="N6_MTASE"/>
    <property type="match status" value="1"/>
</dbReference>
<dbReference type="PROSITE" id="PS51143">
    <property type="entry name" value="MT_A70"/>
    <property type="match status" value="1"/>
</dbReference>
<dbReference type="AlphaFoldDB" id="A0A382V4Z8"/>
<keyword evidence="2" id="KW-0808">Transferase</keyword>